<sequence>MALPSRSDGLLAQIPDSLTDLRGPVDGKVALPPHLSWSGPREYDLADLRLRLSMYRMVITGGGRVDAERYLNARHLTADWPLLRKGLGPGHRRAWEHKLALGMLP</sequence>
<gene>
    <name evidence="1" type="ORF">OUY24_09125</name>
</gene>
<evidence type="ECO:0000313" key="2">
    <source>
        <dbReference type="Proteomes" id="UP001212498"/>
    </source>
</evidence>
<accession>A0ABT4SU42</accession>
<comment type="caution">
    <text evidence="1">The sequence shown here is derived from an EMBL/GenBank/DDBJ whole genome shotgun (WGS) entry which is preliminary data.</text>
</comment>
<organism evidence="1 2">
    <name type="scientific">Nonomuraea ferruginea</name>
    <dbReference type="NCBI Taxonomy" id="46174"/>
    <lineage>
        <taxon>Bacteria</taxon>
        <taxon>Bacillati</taxon>
        <taxon>Actinomycetota</taxon>
        <taxon>Actinomycetes</taxon>
        <taxon>Streptosporangiales</taxon>
        <taxon>Streptosporangiaceae</taxon>
        <taxon>Nonomuraea</taxon>
    </lineage>
</organism>
<dbReference type="EMBL" id="JAPNUD010000016">
    <property type="protein sequence ID" value="MDA0640778.1"/>
    <property type="molecule type" value="Genomic_DNA"/>
</dbReference>
<keyword evidence="2" id="KW-1185">Reference proteome</keyword>
<evidence type="ECO:0008006" key="3">
    <source>
        <dbReference type="Google" id="ProtNLM"/>
    </source>
</evidence>
<reference evidence="1 2" key="1">
    <citation type="submission" date="2022-11" db="EMBL/GenBank/DDBJ databases">
        <title>Nonomuraea corallina sp. nov., a new species of the genus Nonomuraea isolated from sea side sediment in Thai sea.</title>
        <authorList>
            <person name="Ngamcharungchit C."/>
            <person name="Matsumoto A."/>
            <person name="Suriyachadkun C."/>
            <person name="Panbangred W."/>
            <person name="Inahashi Y."/>
            <person name="Intra B."/>
        </authorList>
    </citation>
    <scope>NUCLEOTIDE SEQUENCE [LARGE SCALE GENOMIC DNA]</scope>
    <source>
        <strain evidence="1 2">DSM 43553</strain>
    </source>
</reference>
<name>A0ABT4SU42_9ACTN</name>
<evidence type="ECO:0000313" key="1">
    <source>
        <dbReference type="EMBL" id="MDA0640778.1"/>
    </source>
</evidence>
<dbReference type="RefSeq" id="WP_148033839.1">
    <property type="nucleotide sequence ID" value="NZ_BAABFD010000003.1"/>
</dbReference>
<protein>
    <recommendedName>
        <fullName evidence="3">Transcriptional regulator</fullName>
    </recommendedName>
</protein>
<dbReference type="Proteomes" id="UP001212498">
    <property type="component" value="Unassembled WGS sequence"/>
</dbReference>
<proteinExistence type="predicted"/>